<dbReference type="Pfam" id="PF17919">
    <property type="entry name" value="RT_RNaseH_2"/>
    <property type="match status" value="1"/>
</dbReference>
<evidence type="ECO:0000259" key="4">
    <source>
        <dbReference type="Pfam" id="PF17919"/>
    </source>
</evidence>
<dbReference type="EMBL" id="QGNW01002223">
    <property type="protein sequence ID" value="RVW22673.1"/>
    <property type="molecule type" value="Genomic_DNA"/>
</dbReference>
<dbReference type="InterPro" id="IPR023780">
    <property type="entry name" value="Chromo_domain"/>
</dbReference>
<dbReference type="PANTHER" id="PTHR37984:SF5">
    <property type="entry name" value="PROTEIN NYNRIN-LIKE"/>
    <property type="match status" value="1"/>
</dbReference>
<feature type="domain" description="Reverse transcriptase/retrotransposon-derived protein RNase H-like" evidence="4">
    <location>
        <begin position="266"/>
        <end position="332"/>
    </location>
</feature>
<dbReference type="Gene3D" id="3.30.70.270">
    <property type="match status" value="1"/>
</dbReference>
<dbReference type="Gene3D" id="3.10.10.10">
    <property type="entry name" value="HIV Type 1 Reverse Transcriptase, subunit A, domain 1"/>
    <property type="match status" value="1"/>
</dbReference>
<organism evidence="6 7">
    <name type="scientific">Vitis vinifera</name>
    <name type="common">Grape</name>
    <dbReference type="NCBI Taxonomy" id="29760"/>
    <lineage>
        <taxon>Eukaryota</taxon>
        <taxon>Viridiplantae</taxon>
        <taxon>Streptophyta</taxon>
        <taxon>Embryophyta</taxon>
        <taxon>Tracheophyta</taxon>
        <taxon>Spermatophyta</taxon>
        <taxon>Magnoliopsida</taxon>
        <taxon>eudicotyledons</taxon>
        <taxon>Gunneridae</taxon>
        <taxon>Pentapetalae</taxon>
        <taxon>rosids</taxon>
        <taxon>Vitales</taxon>
        <taxon>Vitaceae</taxon>
        <taxon>Viteae</taxon>
        <taxon>Vitis</taxon>
    </lineage>
</organism>
<accession>A0A438CHH2</accession>
<dbReference type="InterPro" id="IPR016197">
    <property type="entry name" value="Chromo-like_dom_sf"/>
</dbReference>
<dbReference type="InterPro" id="IPR005162">
    <property type="entry name" value="Retrotrans_gag_dom"/>
</dbReference>
<evidence type="ECO:0000259" key="5">
    <source>
        <dbReference type="Pfam" id="PF24626"/>
    </source>
</evidence>
<feature type="domain" description="Tf2-1-like SH3-like" evidence="5">
    <location>
        <begin position="518"/>
        <end position="582"/>
    </location>
</feature>
<dbReference type="Pfam" id="PF03732">
    <property type="entry name" value="Retrotrans_gag"/>
    <property type="match status" value="1"/>
</dbReference>
<dbReference type="Pfam" id="PF00385">
    <property type="entry name" value="Chromo"/>
    <property type="match status" value="1"/>
</dbReference>
<dbReference type="InterPro" id="IPR056924">
    <property type="entry name" value="SH3_Tf2-1"/>
</dbReference>
<evidence type="ECO:0000313" key="6">
    <source>
        <dbReference type="EMBL" id="RVW22673.1"/>
    </source>
</evidence>
<sequence length="686" mass="79397">MSDAKKLVVAPLSMEGEAFTWHQWEDTHRPFRSWEDFKGLLLEHFRPRDEEEMSERFFSLWQEGTLYEYRRDFERVTSTMDDIPKRLLKGQFINGLRPDIQAELEAHRPTDNHRKTTLLEKTSGTKSEVSFRKLLDAELQMKREKGLYYRRDEKFSSRHRCQLKELQVMWLETLGKIKFNCKTLTMWFKVGESTMTLQGDPGATPVSVRPYRYPQIQKTEIELLVSKMLVAGVIQPVEPILKSYIAGYGKIAYLLTEQLKKDNFGWTYEAEHAFNQLKHAMTTVPILALPDFNKPLVIKTDASGVGVGAVLMQDQRPIAYYSHILPQRNRLKSLKTLLEQRLISEEHQKWLTKLLGYTFDIQYRLGLENRAADALSQYPEFTTLTLSPVMDFEEIQKEVETDEAVNHIRMEVNFTTACLSAKQIHGYVTSRFTPTSSIPNKVWDDITMDFIEGLLRSEGFDTILVVVDGLRHNTEKEFRLSPTNRWAIGGIETQSAQGQDRMRATANRKRREEHYDMGDLVYLKLQPYRQKSLAKHRNEKLLPRYYGPFPIKARVGTVAYQLTLPPSSTIHPVFHVSQLRKAVGTAPTSLSLLPQLTAEMELLIEPTAILGVRQRHTGSTPVTEVLVQWKDLPDFEATWESFAAIQNQFPEFHLANRVAVWEGGNYRPPVHFTYARRDKKIISEQP</sequence>
<proteinExistence type="predicted"/>
<dbReference type="InterPro" id="IPR043128">
    <property type="entry name" value="Rev_trsase/Diguanyl_cyclase"/>
</dbReference>
<comment type="caution">
    <text evidence="6">The sequence shown here is derived from an EMBL/GenBank/DDBJ whole genome shotgun (WGS) entry which is preliminary data.</text>
</comment>
<dbReference type="InterPro" id="IPR043502">
    <property type="entry name" value="DNA/RNA_pol_sf"/>
</dbReference>
<dbReference type="InterPro" id="IPR050951">
    <property type="entry name" value="Retrovirus_Pol_polyprotein"/>
</dbReference>
<protein>
    <submittedName>
        <fullName evidence="6">Retrovirus-related Pol polyprotein from transposon 17.6</fullName>
    </submittedName>
</protein>
<gene>
    <name evidence="6" type="primary">pol_2207</name>
    <name evidence="6" type="ORF">CK203_112263</name>
</gene>
<dbReference type="PANTHER" id="PTHR37984">
    <property type="entry name" value="PROTEIN CBG26694"/>
    <property type="match status" value="1"/>
</dbReference>
<keyword evidence="1" id="KW-0511">Multifunctional enzyme</keyword>
<name>A0A438CHH2_VITVI</name>
<dbReference type="AlphaFoldDB" id="A0A438CHH2"/>
<evidence type="ECO:0000256" key="1">
    <source>
        <dbReference type="ARBA" id="ARBA00023268"/>
    </source>
</evidence>
<evidence type="ECO:0000259" key="2">
    <source>
        <dbReference type="Pfam" id="PF00385"/>
    </source>
</evidence>
<feature type="domain" description="Retrotransposon gag" evidence="3">
    <location>
        <begin position="9"/>
        <end position="98"/>
    </location>
</feature>
<dbReference type="InterPro" id="IPR041577">
    <property type="entry name" value="RT_RNaseH_2"/>
</dbReference>
<reference evidence="6 7" key="1">
    <citation type="journal article" date="2018" name="PLoS Genet.">
        <title>Population sequencing reveals clonal diversity and ancestral inbreeding in the grapevine cultivar Chardonnay.</title>
        <authorList>
            <person name="Roach M.J."/>
            <person name="Johnson D.L."/>
            <person name="Bohlmann J."/>
            <person name="van Vuuren H.J."/>
            <person name="Jones S.J."/>
            <person name="Pretorius I.S."/>
            <person name="Schmidt S.A."/>
            <person name="Borneman A.R."/>
        </authorList>
    </citation>
    <scope>NUCLEOTIDE SEQUENCE [LARGE SCALE GENOMIC DNA]</scope>
    <source>
        <strain evidence="7">cv. Chardonnay</strain>
        <tissue evidence="6">Leaf</tissue>
    </source>
</reference>
<dbReference type="GO" id="GO:0003824">
    <property type="term" value="F:catalytic activity"/>
    <property type="evidence" value="ECO:0007669"/>
    <property type="project" value="UniProtKB-KW"/>
</dbReference>
<dbReference type="SUPFAM" id="SSF56672">
    <property type="entry name" value="DNA/RNA polymerases"/>
    <property type="match status" value="1"/>
</dbReference>
<dbReference type="Pfam" id="PF24626">
    <property type="entry name" value="SH3_Tf2-1"/>
    <property type="match status" value="1"/>
</dbReference>
<dbReference type="Proteomes" id="UP000288805">
    <property type="component" value="Unassembled WGS sequence"/>
</dbReference>
<evidence type="ECO:0000259" key="3">
    <source>
        <dbReference type="Pfam" id="PF03732"/>
    </source>
</evidence>
<dbReference type="SUPFAM" id="SSF54160">
    <property type="entry name" value="Chromo domain-like"/>
    <property type="match status" value="1"/>
</dbReference>
<evidence type="ECO:0000313" key="7">
    <source>
        <dbReference type="Proteomes" id="UP000288805"/>
    </source>
</evidence>
<feature type="domain" description="Chromo" evidence="2">
    <location>
        <begin position="606"/>
        <end position="651"/>
    </location>
</feature>